<dbReference type="PANTHER" id="PTHR30046:SF0">
    <property type="entry name" value="FLAGELLAR M-RING PROTEIN"/>
    <property type="match status" value="1"/>
</dbReference>
<evidence type="ECO:0000256" key="1">
    <source>
        <dbReference type="ARBA" id="ARBA00004117"/>
    </source>
</evidence>
<accession>A0ABP8XSR1</accession>
<evidence type="ECO:0000313" key="14">
    <source>
        <dbReference type="EMBL" id="GAA4712111.1"/>
    </source>
</evidence>
<keyword evidence="5 11" id="KW-0812">Transmembrane</keyword>
<evidence type="ECO:0000256" key="5">
    <source>
        <dbReference type="ARBA" id="ARBA00022692"/>
    </source>
</evidence>
<evidence type="ECO:0000256" key="4">
    <source>
        <dbReference type="ARBA" id="ARBA00022475"/>
    </source>
</evidence>
<evidence type="ECO:0000313" key="15">
    <source>
        <dbReference type="Proteomes" id="UP001500556"/>
    </source>
</evidence>
<feature type="domain" description="Flagellar M-ring C-terminal" evidence="13">
    <location>
        <begin position="257"/>
        <end position="405"/>
    </location>
</feature>
<keyword evidence="14" id="KW-0969">Cilium</keyword>
<organism evidence="14 15">
    <name type="scientific">Pedococcus ginsenosidimutans</name>
    <dbReference type="NCBI Taxonomy" id="490570"/>
    <lineage>
        <taxon>Bacteria</taxon>
        <taxon>Bacillati</taxon>
        <taxon>Actinomycetota</taxon>
        <taxon>Actinomycetes</taxon>
        <taxon>Micrococcales</taxon>
        <taxon>Intrasporangiaceae</taxon>
        <taxon>Pedococcus</taxon>
    </lineage>
</organism>
<dbReference type="RefSeq" id="WP_345500970.1">
    <property type="nucleotide sequence ID" value="NZ_BAABLO010000001.1"/>
</dbReference>
<feature type="compositionally biased region" description="Basic and acidic residues" evidence="10">
    <location>
        <begin position="497"/>
        <end position="512"/>
    </location>
</feature>
<evidence type="ECO:0000256" key="7">
    <source>
        <dbReference type="ARBA" id="ARBA00023136"/>
    </source>
</evidence>
<dbReference type="InterPro" id="IPR013556">
    <property type="entry name" value="Flag_M-ring_C"/>
</dbReference>
<dbReference type="PANTHER" id="PTHR30046">
    <property type="entry name" value="FLAGELLAR M-RING PROTEIN"/>
    <property type="match status" value="1"/>
</dbReference>
<comment type="function">
    <text evidence="9">The M ring may be actively involved in energy transduction.</text>
</comment>
<evidence type="ECO:0000256" key="8">
    <source>
        <dbReference type="ARBA" id="ARBA00023143"/>
    </source>
</evidence>
<feature type="transmembrane region" description="Helical" evidence="11">
    <location>
        <begin position="26"/>
        <end position="46"/>
    </location>
</feature>
<name>A0ABP8XSR1_9MICO</name>
<feature type="compositionally biased region" description="Polar residues" evidence="10">
    <location>
        <begin position="285"/>
        <end position="299"/>
    </location>
</feature>
<proteinExistence type="inferred from homology"/>
<feature type="region of interest" description="Disordered" evidence="10">
    <location>
        <begin position="490"/>
        <end position="512"/>
    </location>
</feature>
<reference evidence="15" key="1">
    <citation type="journal article" date="2019" name="Int. J. Syst. Evol. Microbiol.">
        <title>The Global Catalogue of Microorganisms (GCM) 10K type strain sequencing project: providing services to taxonomists for standard genome sequencing and annotation.</title>
        <authorList>
            <consortium name="The Broad Institute Genomics Platform"/>
            <consortium name="The Broad Institute Genome Sequencing Center for Infectious Disease"/>
            <person name="Wu L."/>
            <person name="Ma J."/>
        </authorList>
    </citation>
    <scope>NUCLEOTIDE SEQUENCE [LARGE SCALE GENOMIC DNA]</scope>
    <source>
        <strain evidence="15">JCM 18961</strain>
    </source>
</reference>
<keyword evidence="4" id="KW-1003">Cell membrane</keyword>
<evidence type="ECO:0000256" key="6">
    <source>
        <dbReference type="ARBA" id="ARBA00022989"/>
    </source>
</evidence>
<keyword evidence="6 11" id="KW-1133">Transmembrane helix</keyword>
<comment type="caution">
    <text evidence="14">The sequence shown here is derived from an EMBL/GenBank/DDBJ whole genome shotgun (WGS) entry which is preliminary data.</text>
</comment>
<keyword evidence="14" id="KW-0282">Flagellum</keyword>
<comment type="similarity">
    <text evidence="3 9">Belongs to the FliF family.</text>
</comment>
<evidence type="ECO:0000256" key="11">
    <source>
        <dbReference type="SAM" id="Phobius"/>
    </source>
</evidence>
<dbReference type="Gene3D" id="3.30.300.30">
    <property type="match status" value="1"/>
</dbReference>
<evidence type="ECO:0000259" key="12">
    <source>
        <dbReference type="Pfam" id="PF01514"/>
    </source>
</evidence>
<keyword evidence="8 9" id="KW-0975">Bacterial flagellum</keyword>
<evidence type="ECO:0000256" key="10">
    <source>
        <dbReference type="SAM" id="MobiDB-lite"/>
    </source>
</evidence>
<feature type="transmembrane region" description="Helical" evidence="11">
    <location>
        <begin position="429"/>
        <end position="450"/>
    </location>
</feature>
<dbReference type="PRINTS" id="PR01009">
    <property type="entry name" value="FLGMRINGFLIF"/>
</dbReference>
<sequence length="531" mass="54855">MNGFDPRALLARIGRTFGGFTPGQRVVTAVAAVAVVVGGVMFVSWVSKPTYAPLFTGLSTTDASAITAKLTEAGEPYTLADGGQTVMVPQADVYQKRIDLSGQGLPAGDNGTQGYSLLDKQSMTSSDFQQKVTYQRALEGELSKTIESINGVQAAVVHLAIPQDDVFSTDASAPTGSVLVKTAPGINLSSTIVDSVVHLVAGSVPKLSPDKVTVADATGRVLNAAGEGGGGTAGADARDTQRRAVADATAAAVQSMLDKVVGPGKAVVRVDADLNFDQQVIDRQQYVPTTGNPALTSSKTTEKYSGAGGTPVGGVLGPDNIGGTTAGSGKNAYTKEEDTRTNAVGTLKEQTTTAPGQVKRLSVAVLLDAKSAGNVNFSEMSSLVSAAAGLDPKRGDVVQVSQMAFDTTAAAAAQKELDKAAADKNRAEMISLGKTIGLGVLLVLALLIGLKRSRRGARPEPQEIEVYRVPTAPAPVDSLLEAAESRPAAPRAVDAVTDGRARARDAVGTMARERPDDMARLLRGWIAEDRT</sequence>
<dbReference type="InterPro" id="IPR000067">
    <property type="entry name" value="FlgMring_FliF"/>
</dbReference>
<keyword evidence="7 11" id="KW-0472">Membrane</keyword>
<dbReference type="InterPro" id="IPR043427">
    <property type="entry name" value="YscJ/FliF"/>
</dbReference>
<evidence type="ECO:0000256" key="2">
    <source>
        <dbReference type="ARBA" id="ARBA00004651"/>
    </source>
</evidence>
<dbReference type="Pfam" id="PF01514">
    <property type="entry name" value="YscJ_FliF"/>
    <property type="match status" value="1"/>
</dbReference>
<dbReference type="InterPro" id="IPR006182">
    <property type="entry name" value="FliF_N_dom"/>
</dbReference>
<comment type="subcellular location">
    <subcellularLocation>
        <location evidence="1 9">Bacterial flagellum basal body</location>
    </subcellularLocation>
    <subcellularLocation>
        <location evidence="2">Cell membrane</location>
        <topology evidence="2">Multi-pass membrane protein</topology>
    </subcellularLocation>
</comment>
<feature type="compositionally biased region" description="Gly residues" evidence="10">
    <location>
        <begin position="306"/>
        <end position="316"/>
    </location>
</feature>
<dbReference type="Pfam" id="PF08345">
    <property type="entry name" value="YscJ_FliF_C"/>
    <property type="match status" value="1"/>
</dbReference>
<dbReference type="InterPro" id="IPR045851">
    <property type="entry name" value="AMP-bd_C_sf"/>
</dbReference>
<feature type="region of interest" description="Disordered" evidence="10">
    <location>
        <begin position="285"/>
        <end position="342"/>
    </location>
</feature>
<evidence type="ECO:0000256" key="3">
    <source>
        <dbReference type="ARBA" id="ARBA00007971"/>
    </source>
</evidence>
<dbReference type="Proteomes" id="UP001500556">
    <property type="component" value="Unassembled WGS sequence"/>
</dbReference>
<protein>
    <recommendedName>
        <fullName evidence="9">Flagellar M-ring protein</fullName>
    </recommendedName>
</protein>
<dbReference type="PIRSF" id="PIRSF004862">
    <property type="entry name" value="FliF"/>
    <property type="match status" value="1"/>
</dbReference>
<dbReference type="NCBIfam" id="TIGR00206">
    <property type="entry name" value="fliF"/>
    <property type="match status" value="1"/>
</dbReference>
<keyword evidence="14" id="KW-0966">Cell projection</keyword>
<feature type="domain" description="Flagellar M-ring N-terminal" evidence="12">
    <location>
        <begin position="47"/>
        <end position="223"/>
    </location>
</feature>
<keyword evidence="15" id="KW-1185">Reference proteome</keyword>
<evidence type="ECO:0000256" key="9">
    <source>
        <dbReference type="PIRNR" id="PIRNR004862"/>
    </source>
</evidence>
<evidence type="ECO:0000259" key="13">
    <source>
        <dbReference type="Pfam" id="PF08345"/>
    </source>
</evidence>
<gene>
    <name evidence="14" type="primary">fliF</name>
    <name evidence="14" type="ORF">GCM10025782_05280</name>
</gene>
<dbReference type="EMBL" id="BAABLO010000001">
    <property type="protein sequence ID" value="GAA4712111.1"/>
    <property type="molecule type" value="Genomic_DNA"/>
</dbReference>